<evidence type="ECO:0000313" key="3">
    <source>
        <dbReference type="EMBL" id="OWP06528.1"/>
    </source>
</evidence>
<evidence type="ECO:0000256" key="1">
    <source>
        <dbReference type="SAM" id="MobiDB-lite"/>
    </source>
</evidence>
<keyword evidence="4" id="KW-1185">Reference proteome</keyword>
<dbReference type="Gene3D" id="3.40.50.300">
    <property type="entry name" value="P-loop containing nucleotide triphosphate hydrolases"/>
    <property type="match status" value="1"/>
</dbReference>
<dbReference type="InterPro" id="IPR027417">
    <property type="entry name" value="P-loop_NTPase"/>
</dbReference>
<sequence>MVQDIEDEGEGDTTAKQREETIAEFRDDPTIKIVVAGFKCGGLGLNLSFANRVL</sequence>
<evidence type="ECO:0000259" key="2">
    <source>
        <dbReference type="Pfam" id="PF00271"/>
    </source>
</evidence>
<dbReference type="Proteomes" id="UP000242519">
    <property type="component" value="Unassembled WGS sequence"/>
</dbReference>
<dbReference type="SUPFAM" id="SSF52540">
    <property type="entry name" value="P-loop containing nucleoside triphosphate hydrolases"/>
    <property type="match status" value="1"/>
</dbReference>
<evidence type="ECO:0000313" key="4">
    <source>
        <dbReference type="Proteomes" id="UP000242519"/>
    </source>
</evidence>
<dbReference type="OrthoDB" id="448448at2759"/>
<name>A0A218ZEW2_9HELO</name>
<feature type="region of interest" description="Disordered" evidence="1">
    <location>
        <begin position="1"/>
        <end position="21"/>
    </location>
</feature>
<reference evidence="3 4" key="1">
    <citation type="submission" date="2017-04" db="EMBL/GenBank/DDBJ databases">
        <title>Draft genome sequence of Marssonina coronaria NL1: causal agent of apple blotch.</title>
        <authorList>
            <person name="Cheng Q."/>
        </authorList>
    </citation>
    <scope>NUCLEOTIDE SEQUENCE [LARGE SCALE GENOMIC DNA]</scope>
    <source>
        <strain evidence="3 4">NL1</strain>
    </source>
</reference>
<feature type="compositionally biased region" description="Acidic residues" evidence="1">
    <location>
        <begin position="1"/>
        <end position="11"/>
    </location>
</feature>
<dbReference type="InterPro" id="IPR001650">
    <property type="entry name" value="Helicase_C-like"/>
</dbReference>
<dbReference type="AlphaFoldDB" id="A0A218ZEW2"/>
<dbReference type="Pfam" id="PF00271">
    <property type="entry name" value="Helicase_C"/>
    <property type="match status" value="1"/>
</dbReference>
<proteinExistence type="predicted"/>
<dbReference type="InParanoid" id="A0A218ZEW2"/>
<protein>
    <recommendedName>
        <fullName evidence="2">Helicase C-terminal domain-containing protein</fullName>
    </recommendedName>
</protein>
<accession>A0A218ZEW2</accession>
<comment type="caution">
    <text evidence="3">The sequence shown here is derived from an EMBL/GenBank/DDBJ whole genome shotgun (WGS) entry which is preliminary data.</text>
</comment>
<organism evidence="3 4">
    <name type="scientific">Diplocarpon coronariae</name>
    <dbReference type="NCBI Taxonomy" id="2795749"/>
    <lineage>
        <taxon>Eukaryota</taxon>
        <taxon>Fungi</taxon>
        <taxon>Dikarya</taxon>
        <taxon>Ascomycota</taxon>
        <taxon>Pezizomycotina</taxon>
        <taxon>Leotiomycetes</taxon>
        <taxon>Helotiales</taxon>
        <taxon>Drepanopezizaceae</taxon>
        <taxon>Diplocarpon</taxon>
    </lineage>
</organism>
<feature type="domain" description="Helicase C-terminal" evidence="2">
    <location>
        <begin position="10"/>
        <end position="53"/>
    </location>
</feature>
<gene>
    <name evidence="3" type="ORF">B2J93_7078</name>
</gene>
<dbReference type="EMBL" id="MZNU01000045">
    <property type="protein sequence ID" value="OWP06528.1"/>
    <property type="molecule type" value="Genomic_DNA"/>
</dbReference>